<dbReference type="InterPro" id="IPR003593">
    <property type="entry name" value="AAA+_ATPase"/>
</dbReference>
<dbReference type="OMA" id="FALERCK"/>
<dbReference type="GO" id="GO:0009507">
    <property type="term" value="C:chloroplast"/>
    <property type="evidence" value="ECO:0007669"/>
    <property type="project" value="UniProtKB-SubCell"/>
</dbReference>
<comment type="subcellular location">
    <subcellularLocation>
        <location evidence="1">Plastid</location>
        <location evidence="1">Chloroplast</location>
    </subcellularLocation>
</comment>
<protein>
    <recommendedName>
        <fullName evidence="5">AAA+ ATPase domain-containing protein</fullName>
    </recommendedName>
</protein>
<organism evidence="6">
    <name type="scientific">Guillardia theta (strain CCMP2712)</name>
    <name type="common">Cryptophyte</name>
    <dbReference type="NCBI Taxonomy" id="905079"/>
    <lineage>
        <taxon>Eukaryota</taxon>
        <taxon>Cryptophyceae</taxon>
        <taxon>Pyrenomonadales</taxon>
        <taxon>Geminigeraceae</taxon>
        <taxon>Guillardia</taxon>
    </lineage>
</organism>
<dbReference type="OrthoDB" id="548867at2759"/>
<evidence type="ECO:0000313" key="8">
    <source>
        <dbReference type="Proteomes" id="UP000011087"/>
    </source>
</evidence>
<name>L1K4X2_GUITC</name>
<dbReference type="HOGENOM" id="CLU_008681_3_0_1"/>
<evidence type="ECO:0000256" key="2">
    <source>
        <dbReference type="ARBA" id="ARBA00010322"/>
    </source>
</evidence>
<comment type="similarity">
    <text evidence="2">Belongs to the AFG1 ATPase family.</text>
</comment>
<evidence type="ECO:0000313" key="7">
    <source>
        <dbReference type="EnsemblProtists" id="EKX55510"/>
    </source>
</evidence>
<dbReference type="Pfam" id="PF03969">
    <property type="entry name" value="AFG1_ATPase"/>
    <property type="match status" value="1"/>
</dbReference>
<reference evidence="6 8" key="1">
    <citation type="journal article" date="2012" name="Nature">
        <title>Algal genomes reveal evolutionary mosaicism and the fate of nucleomorphs.</title>
        <authorList>
            <consortium name="DOE Joint Genome Institute"/>
            <person name="Curtis B.A."/>
            <person name="Tanifuji G."/>
            <person name="Burki F."/>
            <person name="Gruber A."/>
            <person name="Irimia M."/>
            <person name="Maruyama S."/>
            <person name="Arias M.C."/>
            <person name="Ball S.G."/>
            <person name="Gile G.H."/>
            <person name="Hirakawa Y."/>
            <person name="Hopkins J.F."/>
            <person name="Kuo A."/>
            <person name="Rensing S.A."/>
            <person name="Schmutz J."/>
            <person name="Symeonidi A."/>
            <person name="Elias M."/>
            <person name="Eveleigh R.J."/>
            <person name="Herman E.K."/>
            <person name="Klute M.J."/>
            <person name="Nakayama T."/>
            <person name="Obornik M."/>
            <person name="Reyes-Prieto A."/>
            <person name="Armbrust E.V."/>
            <person name="Aves S.J."/>
            <person name="Beiko R.G."/>
            <person name="Coutinho P."/>
            <person name="Dacks J.B."/>
            <person name="Durnford D.G."/>
            <person name="Fast N.M."/>
            <person name="Green B.R."/>
            <person name="Grisdale C.J."/>
            <person name="Hempel F."/>
            <person name="Henrissat B."/>
            <person name="Hoppner M.P."/>
            <person name="Ishida K."/>
            <person name="Kim E."/>
            <person name="Koreny L."/>
            <person name="Kroth P.G."/>
            <person name="Liu Y."/>
            <person name="Malik S.B."/>
            <person name="Maier U.G."/>
            <person name="McRose D."/>
            <person name="Mock T."/>
            <person name="Neilson J.A."/>
            <person name="Onodera N.T."/>
            <person name="Poole A.M."/>
            <person name="Pritham E.J."/>
            <person name="Richards T.A."/>
            <person name="Rocap G."/>
            <person name="Roy S.W."/>
            <person name="Sarai C."/>
            <person name="Schaack S."/>
            <person name="Shirato S."/>
            <person name="Slamovits C.H."/>
            <person name="Spencer D.F."/>
            <person name="Suzuki S."/>
            <person name="Worden A.Z."/>
            <person name="Zauner S."/>
            <person name="Barry K."/>
            <person name="Bell C."/>
            <person name="Bharti A.K."/>
            <person name="Crow J.A."/>
            <person name="Grimwood J."/>
            <person name="Kramer R."/>
            <person name="Lindquist E."/>
            <person name="Lucas S."/>
            <person name="Salamov A."/>
            <person name="McFadden G.I."/>
            <person name="Lane C.E."/>
            <person name="Keeling P.J."/>
            <person name="Gray M.W."/>
            <person name="Grigoriev I.V."/>
            <person name="Archibald J.M."/>
        </authorList>
    </citation>
    <scope>NUCLEOTIDE SEQUENCE</scope>
    <source>
        <strain evidence="6 8">CCMP2712</strain>
    </source>
</reference>
<dbReference type="SUPFAM" id="SSF52540">
    <property type="entry name" value="P-loop containing nucleoside triphosphate hydrolases"/>
    <property type="match status" value="1"/>
</dbReference>
<gene>
    <name evidence="6" type="ORF">GUITHDRAFT_99286</name>
</gene>
<feature type="domain" description="AAA+ ATPase" evidence="5">
    <location>
        <begin position="119"/>
        <end position="249"/>
    </location>
</feature>
<keyword evidence="4" id="KW-0067">ATP-binding</keyword>
<reference evidence="7" key="3">
    <citation type="submission" date="2015-06" db="UniProtKB">
        <authorList>
            <consortium name="EnsemblProtists"/>
        </authorList>
    </citation>
    <scope>IDENTIFICATION</scope>
</reference>
<reference evidence="8" key="2">
    <citation type="submission" date="2012-11" db="EMBL/GenBank/DDBJ databases">
        <authorList>
            <person name="Kuo A."/>
            <person name="Curtis B.A."/>
            <person name="Tanifuji G."/>
            <person name="Burki F."/>
            <person name="Gruber A."/>
            <person name="Irimia M."/>
            <person name="Maruyama S."/>
            <person name="Arias M.C."/>
            <person name="Ball S.G."/>
            <person name="Gile G.H."/>
            <person name="Hirakawa Y."/>
            <person name="Hopkins J.F."/>
            <person name="Rensing S.A."/>
            <person name="Schmutz J."/>
            <person name="Symeonidi A."/>
            <person name="Elias M."/>
            <person name="Eveleigh R.J."/>
            <person name="Herman E.K."/>
            <person name="Klute M.J."/>
            <person name="Nakayama T."/>
            <person name="Obornik M."/>
            <person name="Reyes-Prieto A."/>
            <person name="Armbrust E.V."/>
            <person name="Aves S.J."/>
            <person name="Beiko R.G."/>
            <person name="Coutinho P."/>
            <person name="Dacks J.B."/>
            <person name="Durnford D.G."/>
            <person name="Fast N.M."/>
            <person name="Green B.R."/>
            <person name="Grisdale C."/>
            <person name="Hempe F."/>
            <person name="Henrissat B."/>
            <person name="Hoppner M.P."/>
            <person name="Ishida K.-I."/>
            <person name="Kim E."/>
            <person name="Koreny L."/>
            <person name="Kroth P.G."/>
            <person name="Liu Y."/>
            <person name="Malik S.-B."/>
            <person name="Maier U.G."/>
            <person name="McRose D."/>
            <person name="Mock T."/>
            <person name="Neilson J.A."/>
            <person name="Onodera N.T."/>
            <person name="Poole A.M."/>
            <person name="Pritham E.J."/>
            <person name="Richards T.A."/>
            <person name="Rocap G."/>
            <person name="Roy S.W."/>
            <person name="Sarai C."/>
            <person name="Schaack S."/>
            <person name="Shirato S."/>
            <person name="Slamovits C.H."/>
            <person name="Spencer D.F."/>
            <person name="Suzuki S."/>
            <person name="Worden A.Z."/>
            <person name="Zauner S."/>
            <person name="Barry K."/>
            <person name="Bell C."/>
            <person name="Bharti A.K."/>
            <person name="Crow J.A."/>
            <person name="Grimwood J."/>
            <person name="Kramer R."/>
            <person name="Lindquist E."/>
            <person name="Lucas S."/>
            <person name="Salamov A."/>
            <person name="McFadden G.I."/>
            <person name="Lane C.E."/>
            <person name="Keeling P.J."/>
            <person name="Gray M.W."/>
            <person name="Grigoriev I.V."/>
            <person name="Archibald J.M."/>
        </authorList>
    </citation>
    <scope>NUCLEOTIDE SEQUENCE</scope>
    <source>
        <strain evidence="8">CCMP2712</strain>
    </source>
</reference>
<proteinExistence type="inferred from homology"/>
<dbReference type="GeneID" id="17312238"/>
<dbReference type="NCBIfam" id="NF040713">
    <property type="entry name" value="ZapE"/>
    <property type="match status" value="1"/>
</dbReference>
<dbReference type="PANTHER" id="PTHR12169">
    <property type="entry name" value="ATPASE N2B"/>
    <property type="match status" value="1"/>
</dbReference>
<dbReference type="PaxDb" id="55529-EKX55510"/>
<evidence type="ECO:0000313" key="6">
    <source>
        <dbReference type="EMBL" id="EKX55510.1"/>
    </source>
</evidence>
<dbReference type="SMART" id="SM00382">
    <property type="entry name" value="AAA"/>
    <property type="match status" value="1"/>
</dbReference>
<dbReference type="Proteomes" id="UP000011087">
    <property type="component" value="Unassembled WGS sequence"/>
</dbReference>
<accession>L1K4X2</accession>
<dbReference type="RefSeq" id="XP_005842490.1">
    <property type="nucleotide sequence ID" value="XM_005842433.1"/>
</dbReference>
<dbReference type="EnsemblProtists" id="EKX55510">
    <property type="protein sequence ID" value="EKX55510"/>
    <property type="gene ID" value="GUITHDRAFT_99286"/>
</dbReference>
<evidence type="ECO:0000259" key="5">
    <source>
        <dbReference type="SMART" id="SM00382"/>
    </source>
</evidence>
<dbReference type="EMBL" id="JH992965">
    <property type="protein sequence ID" value="EKX55510.1"/>
    <property type="molecule type" value="Genomic_DNA"/>
</dbReference>
<dbReference type="AlphaFoldDB" id="L1K4X2"/>
<dbReference type="InterPro" id="IPR005654">
    <property type="entry name" value="ATPase_AFG1-like"/>
</dbReference>
<dbReference type="GO" id="GO:0005524">
    <property type="term" value="F:ATP binding"/>
    <property type="evidence" value="ECO:0007669"/>
    <property type="project" value="UniProtKB-KW"/>
</dbReference>
<evidence type="ECO:0000256" key="4">
    <source>
        <dbReference type="ARBA" id="ARBA00022840"/>
    </source>
</evidence>
<sequence>MNRSGLTRVRVVEGSGTASYGDLSRPSLGGTRAEMGGPCVTRLLSRTLNKAWPWLQQRKFSNGRSNDFARRYEAMIRDEVIREDERQRNLLRTLSLIFSRIRKEAAISDGPKSNSVAKARKGCYIHGPVGAGKTMLMHMFYESVRSLVPTRRIHFHEFMLSIHSRIHTCKQTRPGVSAIQEVAREMARESEVLCLDEVQLVDIADVAILSQILPVLWQHGVCMIATSNVPPSRLFEGGLNRHVYMPKLERLLADHCFIFDMSCSGVEDRDHRQDARPAPGLYRLSNARESFDSLSVMWTFLSALDCQRNIIQQHHSESGRISLPYGRSLLAKKLGRRIIWLEFASLFNSATGATDFLTIANRFDVCILSGVPSFDLHMHNEARRFMNFIDILYDEGCGLIISAEKPANELLKDVVESEDHQLLHPLPATVDSPELAVLRRGGASSSAATTYIGDTEWSSTGRLGVSLAALSAVKELSFSKHRAVK</sequence>
<dbReference type="GO" id="GO:0016887">
    <property type="term" value="F:ATP hydrolysis activity"/>
    <property type="evidence" value="ECO:0007669"/>
    <property type="project" value="InterPro"/>
</dbReference>
<keyword evidence="3" id="KW-0547">Nucleotide-binding</keyword>
<dbReference type="InterPro" id="IPR027417">
    <property type="entry name" value="P-loop_NTPase"/>
</dbReference>
<dbReference type="GO" id="GO:0005739">
    <property type="term" value="C:mitochondrion"/>
    <property type="evidence" value="ECO:0007669"/>
    <property type="project" value="TreeGrafter"/>
</dbReference>
<dbReference type="KEGG" id="gtt:GUITHDRAFT_99286"/>
<dbReference type="eggNOG" id="KOG2383">
    <property type="taxonomic scope" value="Eukaryota"/>
</dbReference>
<dbReference type="Gene3D" id="3.40.50.300">
    <property type="entry name" value="P-loop containing nucleotide triphosphate hydrolases"/>
    <property type="match status" value="1"/>
</dbReference>
<dbReference type="PANTHER" id="PTHR12169:SF6">
    <property type="entry name" value="AFG1-LIKE ATPASE"/>
    <property type="match status" value="1"/>
</dbReference>
<evidence type="ECO:0000256" key="1">
    <source>
        <dbReference type="ARBA" id="ARBA00004229"/>
    </source>
</evidence>
<keyword evidence="8" id="KW-1185">Reference proteome</keyword>
<evidence type="ECO:0000256" key="3">
    <source>
        <dbReference type="ARBA" id="ARBA00022741"/>
    </source>
</evidence>